<protein>
    <submittedName>
        <fullName evidence="1">Uncharacterized protein</fullName>
    </submittedName>
</protein>
<keyword evidence="2" id="KW-1185">Reference proteome</keyword>
<dbReference type="EMBL" id="JAACJO010000008">
    <property type="protein sequence ID" value="KAF5354636.1"/>
    <property type="molecule type" value="Genomic_DNA"/>
</dbReference>
<gene>
    <name evidence="1" type="ORF">D9756_005437</name>
</gene>
<dbReference type="AlphaFoldDB" id="A0A8H5D6T6"/>
<accession>A0A8H5D6T6</accession>
<dbReference type="Proteomes" id="UP000559027">
    <property type="component" value="Unassembled WGS sequence"/>
</dbReference>
<organism evidence="1 2">
    <name type="scientific">Leucocoprinus leucothites</name>
    <dbReference type="NCBI Taxonomy" id="201217"/>
    <lineage>
        <taxon>Eukaryota</taxon>
        <taxon>Fungi</taxon>
        <taxon>Dikarya</taxon>
        <taxon>Basidiomycota</taxon>
        <taxon>Agaricomycotina</taxon>
        <taxon>Agaricomycetes</taxon>
        <taxon>Agaricomycetidae</taxon>
        <taxon>Agaricales</taxon>
        <taxon>Agaricineae</taxon>
        <taxon>Agaricaceae</taxon>
        <taxon>Leucocoprinus</taxon>
    </lineage>
</organism>
<name>A0A8H5D6T6_9AGAR</name>
<comment type="caution">
    <text evidence="1">The sequence shown here is derived from an EMBL/GenBank/DDBJ whole genome shotgun (WGS) entry which is preliminary data.</text>
</comment>
<proteinExistence type="predicted"/>
<dbReference type="OrthoDB" id="2606310at2759"/>
<evidence type="ECO:0000313" key="2">
    <source>
        <dbReference type="Proteomes" id="UP000559027"/>
    </source>
</evidence>
<reference evidence="1 2" key="1">
    <citation type="journal article" date="2020" name="ISME J.">
        <title>Uncovering the hidden diversity of litter-decomposition mechanisms in mushroom-forming fungi.</title>
        <authorList>
            <person name="Floudas D."/>
            <person name="Bentzer J."/>
            <person name="Ahren D."/>
            <person name="Johansson T."/>
            <person name="Persson P."/>
            <person name="Tunlid A."/>
        </authorList>
    </citation>
    <scope>NUCLEOTIDE SEQUENCE [LARGE SCALE GENOMIC DNA]</scope>
    <source>
        <strain evidence="1 2">CBS 146.42</strain>
    </source>
</reference>
<sequence>MSFPFSRLSTELALEVISFAASPEVDRLNSIYGRRGTYTNTLALALVSYDFRRAAMPHLLHTVVLSTSRDVYLFIQALLRQCWFHRHFPHLVLDYKHYACRLWCTESVNILYDGHDFETTLGCDLFHDLLLNVRSLGLGIHSFHLLLNGLTLKASPSSPAPASKSVQGSITGSCSRITFAGPFIRWGLITRTFQGREFLAGITHLTLWITDTAIPFPSHPRIPSWIDAIPFDFLGSLEYLEVLLVPNLTEEELDQVGYYGEYYSPHPMEVLILTHPPLRGTDKWAKGKGCTGQVPEVAPVPGAKIIEEWLRSSDPFIHGVVYPLLGIPRTAAASSHVVSSWESHFLEGRGSRIAHCTGRLDYYR</sequence>
<evidence type="ECO:0000313" key="1">
    <source>
        <dbReference type="EMBL" id="KAF5354636.1"/>
    </source>
</evidence>